<accession>A0A402BIL7</accession>
<keyword evidence="11" id="KW-1185">Reference proteome</keyword>
<dbReference type="Gene3D" id="3.30.450.20">
    <property type="entry name" value="PAS domain"/>
    <property type="match status" value="3"/>
</dbReference>
<dbReference type="SMART" id="SM00091">
    <property type="entry name" value="PAS"/>
    <property type="match status" value="3"/>
</dbReference>
<dbReference type="InterPro" id="IPR052162">
    <property type="entry name" value="Sensor_kinase/Photoreceptor"/>
</dbReference>
<feature type="domain" description="PAS" evidence="8">
    <location>
        <begin position="30"/>
        <end position="85"/>
    </location>
</feature>
<dbReference type="InterPro" id="IPR005467">
    <property type="entry name" value="His_kinase_dom"/>
</dbReference>
<dbReference type="NCBIfam" id="TIGR00229">
    <property type="entry name" value="sensory_box"/>
    <property type="match status" value="3"/>
</dbReference>
<evidence type="ECO:0000256" key="6">
    <source>
        <dbReference type="ARBA" id="ARBA00023012"/>
    </source>
</evidence>
<dbReference type="SMART" id="SM00086">
    <property type="entry name" value="PAC"/>
    <property type="match status" value="2"/>
</dbReference>
<dbReference type="RefSeq" id="WP_126631210.1">
    <property type="nucleotide sequence ID" value="NZ_BIFT01000002.1"/>
</dbReference>
<keyword evidence="5" id="KW-0418">Kinase</keyword>
<feature type="domain" description="PAS" evidence="8">
    <location>
        <begin position="226"/>
        <end position="296"/>
    </location>
</feature>
<dbReference type="SUPFAM" id="SSF55874">
    <property type="entry name" value="ATPase domain of HSP90 chaperone/DNA topoisomerase II/histidine kinase"/>
    <property type="match status" value="1"/>
</dbReference>
<evidence type="ECO:0000256" key="2">
    <source>
        <dbReference type="ARBA" id="ARBA00012438"/>
    </source>
</evidence>
<sequence length="698" mass="79273">MHHQRKGLGQKQEIEGYIMSHDRPILHHISSAKSFSLLETLPDAVIYLDKRGIILHASTQAATMLGVSKHKLIGTTLWQHLSDFLTIPFQQMLNTALHAQEPFEVECLSPITHTWLLTRCLPISEDLAFNICTYHLACTPFWTEKVAGKLLTHIPTWFAALEMHQQLRPADAHIEQNGTVPFEAIIRLQADAYRAFAPTLMLPHANHKKVELHADKGDDMTGHTPIRAEVNALIEAIPHLAWIARPDGAVVFSNQRWRDYLAMTCQQAYGQGWKESLHPDDLQQTQNMWQEASKTGSSYEVVYRLQNGQTSDYRWFLARANPMYDEHGQITQWLGTNTDINEQKCAEEALRQSQERLHSLMNSNAIGIFCAEGDEIREANETFLHMTGYSQEDLRLGRLNWFRLTAPEYLGTTRLVQQQLSLHEHITPYEKEYICKDGSRLPVIVGGVLIQRETFQTICFVLNNSPYKALEHFKNNFFSVASQELRTPLTSLKLQTQMLSKRLTSQKAYKADIALSRMEGQLNTVIRLVEELLDLTKIQAGKLEYIQETMDLNEILLETISILQKTWTSHIISMSAPATSIFFVGDRNRLEQVFLNLLTNAICYSPDANQIEIDLAVAAEDIIISVRDHGVGIPQEYQTKIFESFYRLIPHHVQAYPGLGIGLAIALEIVKYYGGAITVESQVGVGSCFQVTLPRNRS</sequence>
<dbReference type="FunFam" id="3.30.565.10:FF:000006">
    <property type="entry name" value="Sensor histidine kinase WalK"/>
    <property type="match status" value="1"/>
</dbReference>
<dbReference type="CDD" id="cd00130">
    <property type="entry name" value="PAS"/>
    <property type="match status" value="3"/>
</dbReference>
<dbReference type="PRINTS" id="PR00344">
    <property type="entry name" value="BCTRLSENSOR"/>
</dbReference>
<dbReference type="InterPro" id="IPR013655">
    <property type="entry name" value="PAS_fold_3"/>
</dbReference>
<dbReference type="Gene3D" id="1.10.287.130">
    <property type="match status" value="1"/>
</dbReference>
<evidence type="ECO:0000256" key="4">
    <source>
        <dbReference type="ARBA" id="ARBA00022679"/>
    </source>
</evidence>
<dbReference type="SMART" id="SM00387">
    <property type="entry name" value="HATPase_c"/>
    <property type="match status" value="1"/>
</dbReference>
<dbReference type="InterPro" id="IPR004358">
    <property type="entry name" value="Sig_transdc_His_kin-like_C"/>
</dbReference>
<organism evidence="10 11">
    <name type="scientific">Dictyobacter alpinus</name>
    <dbReference type="NCBI Taxonomy" id="2014873"/>
    <lineage>
        <taxon>Bacteria</taxon>
        <taxon>Bacillati</taxon>
        <taxon>Chloroflexota</taxon>
        <taxon>Ktedonobacteria</taxon>
        <taxon>Ktedonobacterales</taxon>
        <taxon>Dictyobacteraceae</taxon>
        <taxon>Dictyobacter</taxon>
    </lineage>
</organism>
<dbReference type="InterPro" id="IPR013767">
    <property type="entry name" value="PAS_fold"/>
</dbReference>
<dbReference type="AlphaFoldDB" id="A0A402BIL7"/>
<comment type="catalytic activity">
    <reaction evidence="1">
        <text>ATP + protein L-histidine = ADP + protein N-phospho-L-histidine.</text>
        <dbReference type="EC" id="2.7.13.3"/>
    </reaction>
</comment>
<dbReference type="SUPFAM" id="SSF47384">
    <property type="entry name" value="Homodimeric domain of signal transducing histidine kinase"/>
    <property type="match status" value="1"/>
</dbReference>
<dbReference type="InterPro" id="IPR000700">
    <property type="entry name" value="PAS-assoc_C"/>
</dbReference>
<dbReference type="CDD" id="cd00075">
    <property type="entry name" value="HATPase"/>
    <property type="match status" value="1"/>
</dbReference>
<dbReference type="Pfam" id="PF08447">
    <property type="entry name" value="PAS_3"/>
    <property type="match status" value="1"/>
</dbReference>
<reference evidence="11" key="1">
    <citation type="submission" date="2018-12" db="EMBL/GenBank/DDBJ databases">
        <title>Tengunoibacter tsumagoiensis gen. nov., sp. nov., Dictyobacter kobayashii sp. nov., D. alpinus sp. nov., and D. joshuensis sp. nov. and description of Dictyobacteraceae fam. nov. within the order Ktedonobacterales isolated from Tengu-no-mugimeshi.</title>
        <authorList>
            <person name="Wang C.M."/>
            <person name="Zheng Y."/>
            <person name="Sakai Y."/>
            <person name="Toyoda A."/>
            <person name="Minakuchi Y."/>
            <person name="Abe K."/>
            <person name="Yokota A."/>
            <person name="Yabe S."/>
        </authorList>
    </citation>
    <scope>NUCLEOTIDE SEQUENCE [LARGE SCALE GENOMIC DNA]</scope>
    <source>
        <strain evidence="11">Uno16</strain>
    </source>
</reference>
<comment type="caution">
    <text evidence="10">The sequence shown here is derived from an EMBL/GenBank/DDBJ whole genome shotgun (WGS) entry which is preliminary data.</text>
</comment>
<dbReference type="GO" id="GO:0006355">
    <property type="term" value="P:regulation of DNA-templated transcription"/>
    <property type="evidence" value="ECO:0007669"/>
    <property type="project" value="InterPro"/>
</dbReference>
<keyword evidence="3" id="KW-0597">Phosphoprotein</keyword>
<proteinExistence type="predicted"/>
<dbReference type="Pfam" id="PF00989">
    <property type="entry name" value="PAS"/>
    <property type="match status" value="1"/>
</dbReference>
<dbReference type="Proteomes" id="UP000287171">
    <property type="component" value="Unassembled WGS sequence"/>
</dbReference>
<dbReference type="CDD" id="cd00082">
    <property type="entry name" value="HisKA"/>
    <property type="match status" value="1"/>
</dbReference>
<evidence type="ECO:0000313" key="10">
    <source>
        <dbReference type="EMBL" id="GCE31223.1"/>
    </source>
</evidence>
<dbReference type="Pfam" id="PF13188">
    <property type="entry name" value="PAS_8"/>
    <property type="match status" value="1"/>
</dbReference>
<dbReference type="EMBL" id="BIFT01000002">
    <property type="protein sequence ID" value="GCE31223.1"/>
    <property type="molecule type" value="Genomic_DNA"/>
</dbReference>
<dbReference type="PROSITE" id="PS50113">
    <property type="entry name" value="PAC"/>
    <property type="match status" value="1"/>
</dbReference>
<feature type="domain" description="PAC" evidence="9">
    <location>
        <begin position="299"/>
        <end position="352"/>
    </location>
</feature>
<evidence type="ECO:0000259" key="8">
    <source>
        <dbReference type="PROSITE" id="PS50112"/>
    </source>
</evidence>
<dbReference type="PANTHER" id="PTHR43304">
    <property type="entry name" value="PHYTOCHROME-LIKE PROTEIN CPH1"/>
    <property type="match status" value="1"/>
</dbReference>
<evidence type="ECO:0000313" key="11">
    <source>
        <dbReference type="Proteomes" id="UP000287171"/>
    </source>
</evidence>
<dbReference type="Pfam" id="PF02518">
    <property type="entry name" value="HATPase_c"/>
    <property type="match status" value="1"/>
</dbReference>
<dbReference type="EC" id="2.7.13.3" evidence="2"/>
<dbReference type="GO" id="GO:0000155">
    <property type="term" value="F:phosphorelay sensor kinase activity"/>
    <property type="evidence" value="ECO:0007669"/>
    <property type="project" value="InterPro"/>
</dbReference>
<dbReference type="InterPro" id="IPR035965">
    <property type="entry name" value="PAS-like_dom_sf"/>
</dbReference>
<dbReference type="SUPFAM" id="SSF55785">
    <property type="entry name" value="PYP-like sensor domain (PAS domain)"/>
    <property type="match status" value="3"/>
</dbReference>
<dbReference type="Gene3D" id="3.30.565.10">
    <property type="entry name" value="Histidine kinase-like ATPase, C-terminal domain"/>
    <property type="match status" value="1"/>
</dbReference>
<dbReference type="InterPro" id="IPR036890">
    <property type="entry name" value="HATPase_C_sf"/>
</dbReference>
<dbReference type="InterPro" id="IPR001610">
    <property type="entry name" value="PAC"/>
</dbReference>
<dbReference type="PANTHER" id="PTHR43304:SF1">
    <property type="entry name" value="PAC DOMAIN-CONTAINING PROTEIN"/>
    <property type="match status" value="1"/>
</dbReference>
<dbReference type="FunFam" id="3.30.450.20:FF:000099">
    <property type="entry name" value="Sensory box sensor histidine kinase"/>
    <property type="match status" value="1"/>
</dbReference>
<gene>
    <name evidence="10" type="ORF">KDA_67070</name>
</gene>
<dbReference type="PROSITE" id="PS50112">
    <property type="entry name" value="PAS"/>
    <property type="match status" value="2"/>
</dbReference>
<keyword evidence="6" id="KW-0902">Two-component regulatory system</keyword>
<dbReference type="InterPro" id="IPR000014">
    <property type="entry name" value="PAS"/>
</dbReference>
<keyword evidence="4" id="KW-0808">Transferase</keyword>
<evidence type="ECO:0000259" key="7">
    <source>
        <dbReference type="PROSITE" id="PS50109"/>
    </source>
</evidence>
<dbReference type="InterPro" id="IPR003594">
    <property type="entry name" value="HATPase_dom"/>
</dbReference>
<evidence type="ECO:0000256" key="3">
    <source>
        <dbReference type="ARBA" id="ARBA00022553"/>
    </source>
</evidence>
<name>A0A402BIL7_9CHLR</name>
<feature type="domain" description="Histidine kinase" evidence="7">
    <location>
        <begin position="480"/>
        <end position="697"/>
    </location>
</feature>
<evidence type="ECO:0000256" key="1">
    <source>
        <dbReference type="ARBA" id="ARBA00000085"/>
    </source>
</evidence>
<dbReference type="Pfam" id="PF00512">
    <property type="entry name" value="HisKA"/>
    <property type="match status" value="1"/>
</dbReference>
<protein>
    <recommendedName>
        <fullName evidence="2">histidine kinase</fullName>
        <ecNumber evidence="2">2.7.13.3</ecNumber>
    </recommendedName>
</protein>
<dbReference type="InterPro" id="IPR036097">
    <property type="entry name" value="HisK_dim/P_sf"/>
</dbReference>
<dbReference type="OrthoDB" id="9813394at2"/>
<dbReference type="InterPro" id="IPR003661">
    <property type="entry name" value="HisK_dim/P_dom"/>
</dbReference>
<dbReference type="PROSITE" id="PS50109">
    <property type="entry name" value="HIS_KIN"/>
    <property type="match status" value="1"/>
</dbReference>
<evidence type="ECO:0000259" key="9">
    <source>
        <dbReference type="PROSITE" id="PS50113"/>
    </source>
</evidence>
<dbReference type="SMART" id="SM00388">
    <property type="entry name" value="HisKA"/>
    <property type="match status" value="1"/>
</dbReference>
<evidence type="ECO:0000256" key="5">
    <source>
        <dbReference type="ARBA" id="ARBA00022777"/>
    </source>
</evidence>